<evidence type="ECO:0000313" key="2">
    <source>
        <dbReference type="EMBL" id="RHH25924.1"/>
    </source>
</evidence>
<evidence type="ECO:0000313" key="3">
    <source>
        <dbReference type="Proteomes" id="UP000283766"/>
    </source>
</evidence>
<dbReference type="EMBL" id="QRJL01000021">
    <property type="protein sequence ID" value="RHH25924.1"/>
    <property type="molecule type" value="Genomic_DNA"/>
</dbReference>
<comment type="caution">
    <text evidence="2">The sequence shown here is derived from an EMBL/GenBank/DDBJ whole genome shotgun (WGS) entry which is preliminary data.</text>
</comment>
<keyword evidence="1" id="KW-1133">Transmembrane helix</keyword>
<feature type="transmembrane region" description="Helical" evidence="1">
    <location>
        <begin position="65"/>
        <end position="83"/>
    </location>
</feature>
<dbReference type="Proteomes" id="UP000283766">
    <property type="component" value="Unassembled WGS sequence"/>
</dbReference>
<sequence>MKRFIDYLFYRYYLICLKNEEFPRFGASCILSEVISITYMFVSFLFSFFLTGDFFFSYMSKPTTLIVWIVGFILPWIIVYIYYNKKRTRILFKKFQDSTYNTKYSDKIVLSIRYIILIVGLLLMCFFYQF</sequence>
<dbReference type="AlphaFoldDB" id="A0A414W700"/>
<reference evidence="2 3" key="1">
    <citation type="submission" date="2018-08" db="EMBL/GenBank/DDBJ databases">
        <title>A genome reference for cultivated species of the human gut microbiota.</title>
        <authorList>
            <person name="Zou Y."/>
            <person name="Xue W."/>
            <person name="Luo G."/>
        </authorList>
    </citation>
    <scope>NUCLEOTIDE SEQUENCE [LARGE SCALE GENOMIC DNA]</scope>
    <source>
        <strain evidence="2 3">AM18-14LB</strain>
    </source>
</reference>
<keyword evidence="1" id="KW-0812">Transmembrane</keyword>
<name>A0A414W700_BACUN</name>
<accession>A0A414W700</accession>
<proteinExistence type="predicted"/>
<feature type="transmembrane region" description="Helical" evidence="1">
    <location>
        <begin position="108"/>
        <end position="129"/>
    </location>
</feature>
<protein>
    <submittedName>
        <fullName evidence="2">Sodium transporter</fullName>
    </submittedName>
</protein>
<gene>
    <name evidence="2" type="ORF">DW216_20210</name>
</gene>
<keyword evidence="1" id="KW-0472">Membrane</keyword>
<feature type="transmembrane region" description="Helical" evidence="1">
    <location>
        <begin position="34"/>
        <end position="59"/>
    </location>
</feature>
<evidence type="ECO:0000256" key="1">
    <source>
        <dbReference type="SAM" id="Phobius"/>
    </source>
</evidence>
<organism evidence="2 3">
    <name type="scientific">Bacteroides uniformis</name>
    <dbReference type="NCBI Taxonomy" id="820"/>
    <lineage>
        <taxon>Bacteria</taxon>
        <taxon>Pseudomonadati</taxon>
        <taxon>Bacteroidota</taxon>
        <taxon>Bacteroidia</taxon>
        <taxon>Bacteroidales</taxon>
        <taxon>Bacteroidaceae</taxon>
        <taxon>Bacteroides</taxon>
    </lineage>
</organism>